<dbReference type="EMBL" id="CP003418">
    <property type="protein sequence ID" value="AFH50728.1"/>
    <property type="molecule type" value="Genomic_DNA"/>
</dbReference>
<dbReference type="AlphaFoldDB" id="I0AP21"/>
<dbReference type="HOGENOM" id="CLU_1914217_0_0_10"/>
<reference evidence="1 2" key="1">
    <citation type="journal article" date="2012" name="Front. Microbiol.">
        <title>Complete genome of Ignavibacterium album, a metabolically versatile, flagellated, facultative anaerobe from the phylum Chlorobi.</title>
        <authorList>
            <person name="Liu Z."/>
            <person name="Frigaard N.-U."/>
            <person name="Vogl K."/>
            <person name="Iino T."/>
            <person name="Ohkuma M."/>
            <person name="Overmann J."/>
            <person name="Bryant D.A."/>
        </authorList>
    </citation>
    <scope>NUCLEOTIDE SEQUENCE [LARGE SCALE GENOMIC DNA]</scope>
    <source>
        <strain evidence="2">DSM 19864 / JCM 16511 / NBRC 101810 / Mat9-16</strain>
    </source>
</reference>
<organism evidence="1 2">
    <name type="scientific">Ignavibacterium album (strain DSM 19864 / JCM 16511 / NBRC 101810 / Mat9-16)</name>
    <dbReference type="NCBI Taxonomy" id="945713"/>
    <lineage>
        <taxon>Bacteria</taxon>
        <taxon>Pseudomonadati</taxon>
        <taxon>Ignavibacteriota</taxon>
        <taxon>Ignavibacteria</taxon>
        <taxon>Ignavibacteriales</taxon>
        <taxon>Ignavibacteriaceae</taxon>
        <taxon>Ignavibacterium</taxon>
    </lineage>
</organism>
<dbReference type="KEGG" id="ial:IALB_3025"/>
<evidence type="ECO:0000313" key="1">
    <source>
        <dbReference type="EMBL" id="AFH50728.1"/>
    </source>
</evidence>
<dbReference type="Proteomes" id="UP000007394">
    <property type="component" value="Chromosome"/>
</dbReference>
<dbReference type="STRING" id="945713.IALB_3025"/>
<protein>
    <submittedName>
        <fullName evidence="1">Uncharacterized protein</fullName>
    </submittedName>
</protein>
<dbReference type="PATRIC" id="fig|945713.3.peg.3044"/>
<keyword evidence="2" id="KW-1185">Reference proteome</keyword>
<evidence type="ECO:0000313" key="2">
    <source>
        <dbReference type="Proteomes" id="UP000007394"/>
    </source>
</evidence>
<name>I0AP21_IGNAJ</name>
<proteinExistence type="predicted"/>
<accession>I0AP21</accession>
<sequence>MNIKVFDSRSEVGNQKVVWRIVPENSLESDVLDFTDRFLKLNIHEIKNSLITVLNSEYIFSSNHLRNLFSDKNNLTEILLNYLDEKGGIRSVQLIVSALEKLSETTKIPSKFSGVTLSQKKLSEFLKEKSDF</sequence>
<gene>
    <name evidence="1" type="ordered locus">IALB_3025</name>
</gene>